<dbReference type="SMART" id="SM00853">
    <property type="entry name" value="MutL_C"/>
    <property type="match status" value="1"/>
</dbReference>
<keyword evidence="2" id="KW-0227">DNA damage</keyword>
<dbReference type="Gene3D" id="3.30.565.10">
    <property type="entry name" value="Histidine kinase-like ATPase, C-terminal domain"/>
    <property type="match status" value="1"/>
</dbReference>
<dbReference type="GO" id="GO:0140664">
    <property type="term" value="F:ATP-dependent DNA damage sensor activity"/>
    <property type="evidence" value="ECO:0007669"/>
    <property type="project" value="InterPro"/>
</dbReference>
<proteinExistence type="inferred from homology"/>
<evidence type="ECO:0000313" key="6">
    <source>
        <dbReference type="EMBL" id="CAD5123590.1"/>
    </source>
</evidence>
<dbReference type="GO" id="GO:0006298">
    <property type="term" value="P:mismatch repair"/>
    <property type="evidence" value="ECO:0007669"/>
    <property type="project" value="InterPro"/>
</dbReference>
<dbReference type="InterPro" id="IPR036890">
    <property type="entry name" value="HATPase_C_sf"/>
</dbReference>
<evidence type="ECO:0000259" key="4">
    <source>
        <dbReference type="SMART" id="SM00853"/>
    </source>
</evidence>
<protein>
    <submittedName>
        <fullName evidence="6">DgyrCDS11924</fullName>
    </submittedName>
</protein>
<dbReference type="CDD" id="cd03484">
    <property type="entry name" value="MutL_Trans_hPMS_2_like"/>
    <property type="match status" value="1"/>
</dbReference>
<feature type="compositionally biased region" description="Low complexity" evidence="3">
    <location>
        <begin position="386"/>
        <end position="410"/>
    </location>
</feature>
<keyword evidence="7" id="KW-1185">Reference proteome</keyword>
<feature type="domain" description="DNA mismatch repair protein S5" evidence="5">
    <location>
        <begin position="221"/>
        <end position="357"/>
    </location>
</feature>
<dbReference type="OrthoDB" id="10254304at2759"/>
<dbReference type="GO" id="GO:0030983">
    <property type="term" value="F:mismatched DNA binding"/>
    <property type="evidence" value="ECO:0007669"/>
    <property type="project" value="InterPro"/>
</dbReference>
<feature type="region of interest" description="Disordered" evidence="3">
    <location>
        <begin position="434"/>
        <end position="626"/>
    </location>
</feature>
<dbReference type="InterPro" id="IPR002099">
    <property type="entry name" value="MutL/Mlh/PMS"/>
</dbReference>
<gene>
    <name evidence="6" type="ORF">DGYR_LOCUS11255</name>
</gene>
<dbReference type="Gene3D" id="3.30.1540.20">
    <property type="entry name" value="MutL, C-terminal domain, dimerisation subdomain"/>
    <property type="match status" value="1"/>
</dbReference>
<feature type="compositionally biased region" description="Polar residues" evidence="3">
    <location>
        <begin position="366"/>
        <end position="377"/>
    </location>
</feature>
<dbReference type="InterPro" id="IPR038973">
    <property type="entry name" value="MutL/Mlh/Pms-like"/>
</dbReference>
<comment type="similarity">
    <text evidence="1">Belongs to the DNA mismatch repair MutL/HexB family.</text>
</comment>
<dbReference type="Pfam" id="PF08676">
    <property type="entry name" value="MutL_C"/>
    <property type="match status" value="1"/>
</dbReference>
<dbReference type="FunFam" id="3.30.230.10:FF:000032">
    <property type="entry name" value="mismatch repair endonuclease PMS2 isoform X2"/>
    <property type="match status" value="1"/>
</dbReference>
<feature type="region of interest" description="Disordered" evidence="3">
    <location>
        <begin position="954"/>
        <end position="1022"/>
    </location>
</feature>
<organism evidence="6 7">
    <name type="scientific">Dimorphilus gyrociliatus</name>
    <dbReference type="NCBI Taxonomy" id="2664684"/>
    <lineage>
        <taxon>Eukaryota</taxon>
        <taxon>Metazoa</taxon>
        <taxon>Spiralia</taxon>
        <taxon>Lophotrochozoa</taxon>
        <taxon>Annelida</taxon>
        <taxon>Polychaeta</taxon>
        <taxon>Polychaeta incertae sedis</taxon>
        <taxon>Dinophilidae</taxon>
        <taxon>Dimorphilus</taxon>
    </lineage>
</organism>
<dbReference type="FunFam" id="3.30.565.10:FF:000014">
    <property type="entry name" value="Mismatch repair endonuclease pms1, putative"/>
    <property type="match status" value="1"/>
</dbReference>
<evidence type="ECO:0000256" key="3">
    <source>
        <dbReference type="SAM" id="MobiDB-lite"/>
    </source>
</evidence>
<dbReference type="SUPFAM" id="SSF118116">
    <property type="entry name" value="DNA mismatch repair protein MutL"/>
    <property type="match status" value="1"/>
</dbReference>
<dbReference type="GO" id="GO:0032389">
    <property type="term" value="C:MutLalpha complex"/>
    <property type="evidence" value="ECO:0007669"/>
    <property type="project" value="TreeGrafter"/>
</dbReference>
<evidence type="ECO:0000313" key="7">
    <source>
        <dbReference type="Proteomes" id="UP000549394"/>
    </source>
</evidence>
<feature type="domain" description="MutL C-terminal dimerisation" evidence="4">
    <location>
        <begin position="701"/>
        <end position="845"/>
    </location>
</feature>
<feature type="compositionally biased region" description="Polar residues" evidence="3">
    <location>
        <begin position="573"/>
        <end position="583"/>
    </location>
</feature>
<dbReference type="InterPro" id="IPR020568">
    <property type="entry name" value="Ribosomal_Su5_D2-typ_SF"/>
</dbReference>
<feature type="compositionally biased region" description="Low complexity" evidence="3">
    <location>
        <begin position="966"/>
        <end position="990"/>
    </location>
</feature>
<dbReference type="Gene3D" id="3.30.230.10">
    <property type="match status" value="1"/>
</dbReference>
<dbReference type="FunFam" id="3.30.1370.100:FF:000001">
    <property type="entry name" value="Mismatch repair endonuclease pms1, putative"/>
    <property type="match status" value="1"/>
</dbReference>
<dbReference type="InterPro" id="IPR037198">
    <property type="entry name" value="MutL_C_sf"/>
</dbReference>
<dbReference type="SUPFAM" id="SSF54211">
    <property type="entry name" value="Ribosomal protein S5 domain 2-like"/>
    <property type="match status" value="1"/>
</dbReference>
<dbReference type="InterPro" id="IPR014790">
    <property type="entry name" value="MutL_C"/>
</dbReference>
<dbReference type="GO" id="GO:0005524">
    <property type="term" value="F:ATP binding"/>
    <property type="evidence" value="ECO:0007669"/>
    <property type="project" value="InterPro"/>
</dbReference>
<sequence>MADSSSGIINAIDKESVHKICSGQVITTLSTAVKELIENSIDAGATIIDVKFKDKGLKSFSVMDNGDGIEEENFDSIALKHHTSKISKFSDLTSVDTFGFRGEALSSICGVSDFSMTTRHKSVSIGAKIEFGRDGRIKKKTKVSCQKGTTVLIENIFTNLPVRRKEFERNIAKKDFPDTLNKIVEYGIILDKKITVTNTTGKGKTDRLLNVSGGEDVKSNVSQIFGIEQIKNIIPFIQKPPSDEVLEEYGIKNEKDHSDFIINGYISSPDHGKGRSSPDRQFFYVNNRPCDMKKLSKLVNEIYHTFNKQQYPFLVLNIRLSKDSVDINVTPDKRQLMLNNEKYLLSIVKTSLLEFLTPRSSIYTLRSNPSTPRFSSTPRHRSQSKPLLESLSNSPILPSNSQSRTPSSNSFAKILQTSLAKASKQQPNITSFLRALSSDEESEELLPKKRRIEDPEGCNDKESKINNKVEESVKKDKSPEVSKKIEGNDVHMESADKKDKAPFVEKNVEMVVSTKQPEPKKTTTEQKQKEIVKLSNSETSTTKPTNLLLTHDEVKQQQQPEKVPSKPPKTMSDICQSFTKSLTKNNKKSPKQSPKEKEKDSSIKTPSPTLTKTKKKTKSSPRDSTVLDTSLDVCKNLRVQVPCHFSMNLLKESFKNREEIRNRSNKWDKNFSSSISPQSNQQAEEELRREIKKENFQEMKVLGQFNLGFIITELNRDLFIVDQHASDEKYNFERLQATTILESQPLIIPQHLKLTPVNESILLENIRIFESNGFRFEVDEYEQPGCQTKLINCPTSKNWEFGKEDIEELIYILADSPGVMCRPSRIRKMLASRACRSSIMIGRALSMAKMRKLIDNMGKIDQPWNCPHGRPTMRHLINLDSVCQIQAANSQISRTLRGNAIVDVNETKKVRNRRLANPFKTLFSWYNNLEPDTIIIQEAKNPVESYLQAAMLHQPPPQSENAGNISSSTVTSSTTTPSDSSTTTTTTTTLLKKKKKKKKMIKKEDEKCKRKKKHYSTTDDSS</sequence>
<dbReference type="AlphaFoldDB" id="A0A7I8W7E6"/>
<dbReference type="CDD" id="cd16926">
    <property type="entry name" value="HATPase_MutL-MLH-PMS-like"/>
    <property type="match status" value="1"/>
</dbReference>
<dbReference type="PANTHER" id="PTHR10073:SF52">
    <property type="entry name" value="MISMATCH REPAIR ENDONUCLEASE PMS2"/>
    <property type="match status" value="1"/>
</dbReference>
<feature type="compositionally biased region" description="Polar residues" evidence="3">
    <location>
        <begin position="534"/>
        <end position="548"/>
    </location>
</feature>
<dbReference type="Proteomes" id="UP000549394">
    <property type="component" value="Unassembled WGS sequence"/>
</dbReference>
<dbReference type="InterPro" id="IPR014762">
    <property type="entry name" value="DNA_mismatch_repair_CS"/>
</dbReference>
<dbReference type="InterPro" id="IPR042121">
    <property type="entry name" value="MutL_C_regsub"/>
</dbReference>
<feature type="compositionally biased region" description="Basic residues" evidence="3">
    <location>
        <begin position="991"/>
        <end position="1001"/>
    </location>
</feature>
<reference evidence="6 7" key="1">
    <citation type="submission" date="2020-08" db="EMBL/GenBank/DDBJ databases">
        <authorList>
            <person name="Hejnol A."/>
        </authorList>
    </citation>
    <scope>NUCLEOTIDE SEQUENCE [LARGE SCALE GENOMIC DNA]</scope>
</reference>
<dbReference type="GO" id="GO:0016887">
    <property type="term" value="F:ATP hydrolysis activity"/>
    <property type="evidence" value="ECO:0007669"/>
    <property type="project" value="InterPro"/>
</dbReference>
<dbReference type="SMART" id="SM01340">
    <property type="entry name" value="DNA_mis_repair"/>
    <property type="match status" value="1"/>
</dbReference>
<dbReference type="InterPro" id="IPR014721">
    <property type="entry name" value="Ribsml_uS5_D2-typ_fold_subgr"/>
</dbReference>
<evidence type="ECO:0000259" key="5">
    <source>
        <dbReference type="SMART" id="SM01340"/>
    </source>
</evidence>
<dbReference type="PROSITE" id="PS00058">
    <property type="entry name" value="DNA_MISMATCH_REPAIR_1"/>
    <property type="match status" value="1"/>
</dbReference>
<dbReference type="PANTHER" id="PTHR10073">
    <property type="entry name" value="DNA MISMATCH REPAIR PROTEIN MLH, PMS, MUTL"/>
    <property type="match status" value="1"/>
</dbReference>
<dbReference type="InterPro" id="IPR042120">
    <property type="entry name" value="MutL_C_dimsub"/>
</dbReference>
<feature type="compositionally biased region" description="Basic and acidic residues" evidence="3">
    <location>
        <begin position="517"/>
        <end position="532"/>
    </location>
</feature>
<comment type="caution">
    <text evidence="6">The sequence shown here is derived from an EMBL/GenBank/DDBJ whole genome shotgun (WGS) entry which is preliminary data.</text>
</comment>
<dbReference type="SUPFAM" id="SSF55874">
    <property type="entry name" value="ATPase domain of HSP90 chaperone/DNA topoisomerase II/histidine kinase"/>
    <property type="match status" value="1"/>
</dbReference>
<accession>A0A7I8W7E6</accession>
<evidence type="ECO:0000256" key="1">
    <source>
        <dbReference type="ARBA" id="ARBA00006082"/>
    </source>
</evidence>
<dbReference type="EMBL" id="CAJFCJ010000019">
    <property type="protein sequence ID" value="CAD5123590.1"/>
    <property type="molecule type" value="Genomic_DNA"/>
</dbReference>
<evidence type="ECO:0000256" key="2">
    <source>
        <dbReference type="ARBA" id="ARBA00022763"/>
    </source>
</evidence>
<dbReference type="Pfam" id="PF01119">
    <property type="entry name" value="DNA_mis_repair"/>
    <property type="match status" value="1"/>
</dbReference>
<dbReference type="NCBIfam" id="TIGR00585">
    <property type="entry name" value="mutl"/>
    <property type="match status" value="1"/>
</dbReference>
<dbReference type="Gene3D" id="3.30.1370.100">
    <property type="entry name" value="MutL, C-terminal domain, regulatory subdomain"/>
    <property type="match status" value="1"/>
</dbReference>
<dbReference type="Pfam" id="PF13589">
    <property type="entry name" value="HATPase_c_3"/>
    <property type="match status" value="1"/>
</dbReference>
<feature type="region of interest" description="Disordered" evidence="3">
    <location>
        <begin position="366"/>
        <end position="410"/>
    </location>
</feature>
<feature type="compositionally biased region" description="Basic and acidic residues" evidence="3">
    <location>
        <begin position="445"/>
        <end position="508"/>
    </location>
</feature>
<dbReference type="InterPro" id="IPR013507">
    <property type="entry name" value="DNA_mismatch_S5_2-like"/>
</dbReference>
<feature type="compositionally biased region" description="Basic and acidic residues" evidence="3">
    <location>
        <begin position="593"/>
        <end position="602"/>
    </location>
</feature>
<name>A0A7I8W7E6_9ANNE</name>